<proteinExistence type="predicted"/>
<keyword evidence="4" id="KW-1185">Reference proteome</keyword>
<comment type="caution">
    <text evidence="3">The sequence shown here is derived from an EMBL/GenBank/DDBJ whole genome shotgun (WGS) entry which is preliminary data.</text>
</comment>
<keyword evidence="1" id="KW-0547">Nucleotide-binding</keyword>
<reference evidence="3 4" key="1">
    <citation type="submission" date="2020-06" db="EMBL/GenBank/DDBJ databases">
        <title>Transcriptomic and genomic resources for Thalictrum thalictroides and T. hernandezii: Facilitating candidate gene discovery in an emerging model plant lineage.</title>
        <authorList>
            <person name="Arias T."/>
            <person name="Riano-Pachon D.M."/>
            <person name="Di Stilio V.S."/>
        </authorList>
    </citation>
    <scope>NUCLEOTIDE SEQUENCE [LARGE SCALE GENOMIC DNA]</scope>
    <source>
        <strain evidence="4">cv. WT478/WT964</strain>
        <tissue evidence="3">Leaves</tissue>
    </source>
</reference>
<organism evidence="3 4">
    <name type="scientific">Thalictrum thalictroides</name>
    <name type="common">Rue-anemone</name>
    <name type="synonym">Anemone thalictroides</name>
    <dbReference type="NCBI Taxonomy" id="46969"/>
    <lineage>
        <taxon>Eukaryota</taxon>
        <taxon>Viridiplantae</taxon>
        <taxon>Streptophyta</taxon>
        <taxon>Embryophyta</taxon>
        <taxon>Tracheophyta</taxon>
        <taxon>Spermatophyta</taxon>
        <taxon>Magnoliopsida</taxon>
        <taxon>Ranunculales</taxon>
        <taxon>Ranunculaceae</taxon>
        <taxon>Thalictroideae</taxon>
        <taxon>Thalictrum</taxon>
    </lineage>
</organism>
<dbReference type="Gene3D" id="3.40.50.300">
    <property type="entry name" value="P-loop containing nucleotide triphosphate hydrolases"/>
    <property type="match status" value="1"/>
</dbReference>
<dbReference type="InterPro" id="IPR027417">
    <property type="entry name" value="P-loop_NTPase"/>
</dbReference>
<dbReference type="GO" id="GO:0042626">
    <property type="term" value="F:ATPase-coupled transmembrane transporter activity"/>
    <property type="evidence" value="ECO:0007669"/>
    <property type="project" value="TreeGrafter"/>
</dbReference>
<dbReference type="AlphaFoldDB" id="A0A7J6WI72"/>
<accession>A0A7J6WI72</accession>
<evidence type="ECO:0000313" key="4">
    <source>
        <dbReference type="Proteomes" id="UP000554482"/>
    </source>
</evidence>
<evidence type="ECO:0000313" key="3">
    <source>
        <dbReference type="EMBL" id="KAF5196300.1"/>
    </source>
</evidence>
<dbReference type="InterPro" id="IPR050173">
    <property type="entry name" value="ABC_transporter_C-like"/>
</dbReference>
<dbReference type="GO" id="GO:0016020">
    <property type="term" value="C:membrane"/>
    <property type="evidence" value="ECO:0007669"/>
    <property type="project" value="TreeGrafter"/>
</dbReference>
<dbReference type="GO" id="GO:0005524">
    <property type="term" value="F:ATP binding"/>
    <property type="evidence" value="ECO:0007669"/>
    <property type="project" value="UniProtKB-KW"/>
</dbReference>
<dbReference type="EMBL" id="JABWDY010016179">
    <property type="protein sequence ID" value="KAF5196300.1"/>
    <property type="molecule type" value="Genomic_DNA"/>
</dbReference>
<keyword evidence="2" id="KW-0067">ATP-binding</keyword>
<dbReference type="PANTHER" id="PTHR24223:SF108">
    <property type="entry name" value="ABC TRANSPORTER C FAMILY MEMBER 8"/>
    <property type="match status" value="1"/>
</dbReference>
<name>A0A7J6WI72_THATH</name>
<sequence length="137" mass="15467">MPAKGYNLQPPKLLDSYVSDEDDNWSVGQCHLFCFRRVLLKRNKILVLDEATAPIDSATDANLQRVIKKEFTDCTVITVAHWVPTVIDSDMVMVLSYGKLLEYDEPSKLMGTNSSFSKLVAEYWSSCGRSSVQNQEI</sequence>
<evidence type="ECO:0000256" key="2">
    <source>
        <dbReference type="ARBA" id="ARBA00022840"/>
    </source>
</evidence>
<protein>
    <submittedName>
        <fullName evidence="3">Abc transporter c family member</fullName>
    </submittedName>
</protein>
<gene>
    <name evidence="3" type="ORF">FRX31_014113</name>
</gene>
<evidence type="ECO:0000256" key="1">
    <source>
        <dbReference type="ARBA" id="ARBA00022741"/>
    </source>
</evidence>
<dbReference type="SUPFAM" id="SSF52540">
    <property type="entry name" value="P-loop containing nucleoside triphosphate hydrolases"/>
    <property type="match status" value="1"/>
</dbReference>
<dbReference type="PANTHER" id="PTHR24223">
    <property type="entry name" value="ATP-BINDING CASSETTE SUB-FAMILY C"/>
    <property type="match status" value="1"/>
</dbReference>
<dbReference type="Proteomes" id="UP000554482">
    <property type="component" value="Unassembled WGS sequence"/>
</dbReference>
<dbReference type="OrthoDB" id="6500128at2759"/>